<dbReference type="RefSeq" id="WP_164349407.1">
    <property type="nucleotide sequence ID" value="NZ_JAAGLQ010000648.1"/>
</dbReference>
<comment type="caution">
    <text evidence="2">The sequence shown here is derived from an EMBL/GenBank/DDBJ whole genome shotgun (WGS) entry which is preliminary data.</text>
</comment>
<name>A0A6N9U7N0_STRHA</name>
<proteinExistence type="predicted"/>
<feature type="region of interest" description="Disordered" evidence="1">
    <location>
        <begin position="15"/>
        <end position="38"/>
    </location>
</feature>
<organism evidence="2 3">
    <name type="scientific">Streptomyces halstedii</name>
    <dbReference type="NCBI Taxonomy" id="1944"/>
    <lineage>
        <taxon>Bacteria</taxon>
        <taxon>Bacillati</taxon>
        <taxon>Actinomycetota</taxon>
        <taxon>Actinomycetes</taxon>
        <taxon>Kitasatosporales</taxon>
        <taxon>Streptomycetaceae</taxon>
        <taxon>Streptomyces</taxon>
    </lineage>
</organism>
<reference evidence="2 3" key="1">
    <citation type="submission" date="2020-01" db="EMBL/GenBank/DDBJ databases">
        <title>Insect and environment-associated Actinomycetes.</title>
        <authorList>
            <person name="Currrie C."/>
            <person name="Chevrette M."/>
            <person name="Carlson C."/>
            <person name="Stubbendieck R."/>
            <person name="Wendt-Pienkowski E."/>
        </authorList>
    </citation>
    <scope>NUCLEOTIDE SEQUENCE [LARGE SCALE GENOMIC DNA]</scope>
    <source>
        <strain evidence="2 3">SID11342</strain>
    </source>
</reference>
<evidence type="ECO:0000313" key="3">
    <source>
        <dbReference type="Proteomes" id="UP000471293"/>
    </source>
</evidence>
<evidence type="ECO:0000313" key="2">
    <source>
        <dbReference type="EMBL" id="NEA19841.1"/>
    </source>
</evidence>
<dbReference type="AlphaFoldDB" id="A0A6N9U7N0"/>
<dbReference type="EMBL" id="JAAGLQ010000648">
    <property type="protein sequence ID" value="NEA19841.1"/>
    <property type="molecule type" value="Genomic_DNA"/>
</dbReference>
<evidence type="ECO:0000256" key="1">
    <source>
        <dbReference type="SAM" id="MobiDB-lite"/>
    </source>
</evidence>
<gene>
    <name evidence="2" type="ORF">G3I29_31190</name>
</gene>
<sequence length="63" mass="7066">MRIYLDPLAAEAVPNGTFGGARQRRDPNHVTHPTHPLEAARRRAILLAELRDRTAAKRRQNAA</sequence>
<dbReference type="Proteomes" id="UP000471293">
    <property type="component" value="Unassembled WGS sequence"/>
</dbReference>
<accession>A0A6N9U7N0</accession>
<protein>
    <submittedName>
        <fullName evidence="2">Uncharacterized protein</fullName>
    </submittedName>
</protein>